<protein>
    <submittedName>
        <fullName evidence="1">Uncharacterized protein</fullName>
    </submittedName>
</protein>
<proteinExistence type="predicted"/>
<dbReference type="AlphaFoldDB" id="A0A857DH88"/>
<gene>
    <name evidence="1" type="ORF">GQ588_02485</name>
</gene>
<name>A0A857DH88_9FIRM</name>
<evidence type="ECO:0000313" key="2">
    <source>
        <dbReference type="Proteomes" id="UP000430508"/>
    </source>
</evidence>
<dbReference type="RefSeq" id="WP_144284034.1">
    <property type="nucleotide sequence ID" value="NZ_CP046996.1"/>
</dbReference>
<reference evidence="1 2" key="1">
    <citation type="submission" date="2019-12" db="EMBL/GenBank/DDBJ databases">
        <title>Sequence classification of anaerobic respiratory reductive dehalogenases: First we see many, then we see few.</title>
        <authorList>
            <person name="Molenda O."/>
            <person name="Puentes Jacome L.A."/>
            <person name="Cao X."/>
            <person name="Nesbo C.L."/>
            <person name="Tang S."/>
            <person name="Morson N."/>
            <person name="Patron J."/>
            <person name="Lomheim L."/>
            <person name="Wishart D.S."/>
            <person name="Edwards E.A."/>
        </authorList>
    </citation>
    <scope>NUCLEOTIDE SEQUENCE [LARGE SCALE GENOMIC DNA]</scope>
    <source>
        <strain evidence="1 2">12DCA</strain>
    </source>
</reference>
<sequence length="85" mass="9421">MITAFEKGVQALNNPLLRTEVSFKNALEVARGTRGSVRLDVLEYNANNTLKAVYDFKTGSANLSAQRISQIQSHLPDIVPVFMIK</sequence>
<accession>A0A857DH88</accession>
<organism evidence="1 2">
    <name type="scientific">Dehalobacter restrictus</name>
    <dbReference type="NCBI Taxonomy" id="55583"/>
    <lineage>
        <taxon>Bacteria</taxon>
        <taxon>Bacillati</taxon>
        <taxon>Bacillota</taxon>
        <taxon>Clostridia</taxon>
        <taxon>Eubacteriales</taxon>
        <taxon>Desulfitobacteriaceae</taxon>
        <taxon>Dehalobacter</taxon>
    </lineage>
</organism>
<evidence type="ECO:0000313" key="1">
    <source>
        <dbReference type="EMBL" id="QGZ99595.1"/>
    </source>
</evidence>
<dbReference type="Proteomes" id="UP000430508">
    <property type="component" value="Chromosome"/>
</dbReference>
<dbReference type="EMBL" id="CP046996">
    <property type="protein sequence ID" value="QGZ99595.1"/>
    <property type="molecule type" value="Genomic_DNA"/>
</dbReference>